<keyword evidence="4" id="KW-0472">Membrane</keyword>
<dbReference type="CDD" id="cd13220">
    <property type="entry name" value="PH-GRAM_GRAMDC"/>
    <property type="match status" value="1"/>
</dbReference>
<dbReference type="SMART" id="SM00568">
    <property type="entry name" value="GRAM"/>
    <property type="match status" value="1"/>
</dbReference>
<dbReference type="EMBL" id="CAWYQH010000097">
    <property type="protein sequence ID" value="CAK8683352.1"/>
    <property type="molecule type" value="Genomic_DNA"/>
</dbReference>
<sequence length="1084" mass="122002">MSHLEVAGEQLVSRRNSWAGRSHDILNPFKRGSDPNIFRKVRFSPAPHYQNTKSLFSPDRRLEGTRLSNDIPSCNNRIHRLAQPLIYCRKCKKLLKMAGMFKAIHVSHQENLLGPLSSSQKSPALPYISLLPSMAKSDGRNDRTLSCSKCGQFVTMNPSDCDLFETGSGTSVIVVAGRRSNSVRLRLRKIQKKIVSSFTANPTLEGSQLVKENHTGDNQLTRTTLVTPAHSRSTSGTGTSSHASDVDGCEIAEYNDETGDYLILEKKPSTETEEVRPSLTTPKSKAGKQVSRSDPSTPTIKEFSPEAFSSSVASSLPGEGPAVALSPSANLKNSSRTSSPVKRSSISVSQWSKSSNNYGQSASHDFDSLNGFPTSPNLEAYRLSGEADMTVAFKADPTTLYLPLSQNLPNSSKKSMKKKKRSASWVQNVLSPSYKQKNDDFHKFFKQLPETERLLVDYTCALMKDILVHGRMYVSQNYVCFHSTILKWQTAVMISFKDIAAVTKEKTAKLIPNAIQFQLKNRSKSTFASFTQRDRAYQLVYRLWQNALLDKPMTPQELWNSIHHQYGNDLGCSSDDDYMRPVFNVTLDSPTGEVYEYGTTNKVKRKKKHKKVKQGNRLEVNGDFNGMSTHVASQNNKLDESIDQSSEEDKFSSSGSLQESLGNEVSLSATDGRLFNEQDDDEPVENVMPDLSRVYLRREFGVSADTMFDTIYGDNCPFWKQYLMNKQTFDINMGKWQDGTDENRGNKVRYLDYNLTLTNPLGPKSSRVEETQVWYNESVLGRYAVDCVARTLGIPYADYFATVMRYCIRKVTGSTCELKISAELKFLKSPWGLVKSFIEKNAYSGIEENFLLLEKELDAYFTRQSHLPVQFPAVSKPRNDLPRRQPSGSSVSKQGHKKSRSSNEGSPRRSTDNNYLLEDVSSSRSELRKREMIAAPSTTSIAPVSLDLNNNKSSLKQSYHKEFGSRKWFPRIVALLFALLLFSNYTMYQRLNSLEVSHSRISSTNSLGISTANAHNIYEPSRTDDDSIAKSLQNLDHRLARLEKVVQTHISTSDTRWMELMSDWKTLHTTIHEILLKVNSHVNT</sequence>
<comment type="subcellular location">
    <subcellularLocation>
        <location evidence="1">Membrane</location>
        <topology evidence="1">Single-pass membrane protein</topology>
    </subcellularLocation>
</comment>
<dbReference type="InterPro" id="IPR011993">
    <property type="entry name" value="PH-like_dom_sf"/>
</dbReference>
<feature type="compositionally biased region" description="Low complexity" evidence="5">
    <location>
        <begin position="305"/>
        <end position="315"/>
    </location>
</feature>
<comment type="caution">
    <text evidence="7">The sequence shown here is derived from an EMBL/GenBank/DDBJ whole genome shotgun (WGS) entry which is preliminary data.</text>
</comment>
<dbReference type="PANTHER" id="PTHR23319:SF4">
    <property type="entry name" value="GRAM DOMAIN CONTAINING 1B, ISOFORM E"/>
    <property type="match status" value="1"/>
</dbReference>
<keyword evidence="3" id="KW-1133">Transmembrane helix</keyword>
<organism evidence="7 8">
    <name type="scientific">Clavelina lepadiformis</name>
    <name type="common">Light-bulb sea squirt</name>
    <name type="synonym">Ascidia lepadiformis</name>
    <dbReference type="NCBI Taxonomy" id="159417"/>
    <lineage>
        <taxon>Eukaryota</taxon>
        <taxon>Metazoa</taxon>
        <taxon>Chordata</taxon>
        <taxon>Tunicata</taxon>
        <taxon>Ascidiacea</taxon>
        <taxon>Aplousobranchia</taxon>
        <taxon>Clavelinidae</taxon>
        <taxon>Clavelina</taxon>
    </lineage>
</organism>
<keyword evidence="8" id="KW-1185">Reference proteome</keyword>
<feature type="compositionally biased region" description="Basic and acidic residues" evidence="5">
    <location>
        <begin position="265"/>
        <end position="276"/>
    </location>
</feature>
<dbReference type="InterPro" id="IPR031968">
    <property type="entry name" value="VASt"/>
</dbReference>
<protein>
    <recommendedName>
        <fullName evidence="6">VASt domain-containing protein</fullName>
    </recommendedName>
</protein>
<feature type="region of interest" description="Disordered" evidence="5">
    <location>
        <begin position="872"/>
        <end position="923"/>
    </location>
</feature>
<dbReference type="Pfam" id="PF02893">
    <property type="entry name" value="GRAM"/>
    <property type="match status" value="1"/>
</dbReference>
<feature type="region of interest" description="Disordered" evidence="5">
    <location>
        <begin position="206"/>
        <end position="247"/>
    </location>
</feature>
<reference evidence="7 8" key="1">
    <citation type="submission" date="2024-02" db="EMBL/GenBank/DDBJ databases">
        <authorList>
            <person name="Daric V."/>
            <person name="Darras S."/>
        </authorList>
    </citation>
    <scope>NUCLEOTIDE SEQUENCE [LARGE SCALE GENOMIC DNA]</scope>
</reference>
<dbReference type="Proteomes" id="UP001642483">
    <property type="component" value="Unassembled WGS sequence"/>
</dbReference>
<evidence type="ECO:0000259" key="6">
    <source>
        <dbReference type="PROSITE" id="PS51778"/>
    </source>
</evidence>
<feature type="compositionally biased region" description="Polar residues" evidence="5">
    <location>
        <begin position="216"/>
        <end position="226"/>
    </location>
</feature>
<evidence type="ECO:0000256" key="2">
    <source>
        <dbReference type="ARBA" id="ARBA00022692"/>
    </source>
</evidence>
<feature type="compositionally biased region" description="Low complexity" evidence="5">
    <location>
        <begin position="334"/>
        <end position="344"/>
    </location>
</feature>
<feature type="compositionally biased region" description="Basic residues" evidence="5">
    <location>
        <begin position="605"/>
        <end position="614"/>
    </location>
</feature>
<evidence type="ECO:0000313" key="7">
    <source>
        <dbReference type="EMBL" id="CAK8683352.1"/>
    </source>
</evidence>
<evidence type="ECO:0000256" key="1">
    <source>
        <dbReference type="ARBA" id="ARBA00004167"/>
    </source>
</evidence>
<dbReference type="InterPro" id="IPR051482">
    <property type="entry name" value="Cholesterol_transport"/>
</dbReference>
<feature type="compositionally biased region" description="Polar residues" evidence="5">
    <location>
        <begin position="626"/>
        <end position="636"/>
    </location>
</feature>
<dbReference type="InterPro" id="IPR004182">
    <property type="entry name" value="GRAM"/>
</dbReference>
<proteinExistence type="predicted"/>
<gene>
    <name evidence="7" type="ORF">CVLEPA_LOCUS14433</name>
</gene>
<keyword evidence="2" id="KW-0812">Transmembrane</keyword>
<dbReference type="Pfam" id="PF16016">
    <property type="entry name" value="VASt"/>
    <property type="match status" value="1"/>
</dbReference>
<evidence type="ECO:0000256" key="3">
    <source>
        <dbReference type="ARBA" id="ARBA00022989"/>
    </source>
</evidence>
<evidence type="ECO:0000256" key="4">
    <source>
        <dbReference type="ARBA" id="ARBA00023136"/>
    </source>
</evidence>
<feature type="region of interest" description="Disordered" evidence="5">
    <location>
        <begin position="265"/>
        <end position="344"/>
    </location>
</feature>
<dbReference type="PROSITE" id="PS51778">
    <property type="entry name" value="VAST"/>
    <property type="match status" value="1"/>
</dbReference>
<accession>A0ABP0FX93</accession>
<feature type="region of interest" description="Disordered" evidence="5">
    <location>
        <begin position="605"/>
        <end position="663"/>
    </location>
</feature>
<name>A0ABP0FX93_CLALP</name>
<feature type="compositionally biased region" description="Polar residues" evidence="5">
    <location>
        <begin position="290"/>
        <end position="299"/>
    </location>
</feature>
<dbReference type="Gene3D" id="2.30.29.30">
    <property type="entry name" value="Pleckstrin-homology domain (PH domain)/Phosphotyrosine-binding domain (PTB)"/>
    <property type="match status" value="1"/>
</dbReference>
<feature type="domain" description="VASt" evidence="6">
    <location>
        <begin position="690"/>
        <end position="865"/>
    </location>
</feature>
<evidence type="ECO:0000313" key="8">
    <source>
        <dbReference type="Proteomes" id="UP001642483"/>
    </source>
</evidence>
<evidence type="ECO:0000256" key="5">
    <source>
        <dbReference type="SAM" id="MobiDB-lite"/>
    </source>
</evidence>
<feature type="compositionally biased region" description="Low complexity" evidence="5">
    <location>
        <begin position="229"/>
        <end position="243"/>
    </location>
</feature>
<dbReference type="PANTHER" id="PTHR23319">
    <property type="entry name" value="GRAM DOMAIN CONTAINING 1B, ISOFORM E"/>
    <property type="match status" value="1"/>
</dbReference>